<sequence>MTIEFKPGVRYRMPAVFGPAPGPRQKPDGTLWSLEESGTMNAQWMTVSYRTERSSLERILPPGFALRGEPQVHVSLAYFHNLWWLAGRGYGILNVEVPVVYTGATETIEGAFCPVLFEGIPDAIMTGREELGFPKLFADIPLLDIDHGAGTAGGEASWFGFKFFDIELNGLTEIAGDKRLPGPGGATLFYKYMPRTGPLGSGGCDIAYATTSQPLPGAMGDTSPIKFTDANFRKWKGAGGSVKWNRATFEQLPTTLHVINGLADLEILEYLGSEMIEFSAPGIAVSANVIRPAD</sequence>
<dbReference type="EMBL" id="LFQK01000023">
    <property type="protein sequence ID" value="KNH27103.1"/>
    <property type="molecule type" value="Genomic_DNA"/>
</dbReference>
<organism evidence="1 2">
    <name type="scientific">Pseudomonas syringae</name>
    <dbReference type="NCBI Taxonomy" id="317"/>
    <lineage>
        <taxon>Bacteria</taxon>
        <taxon>Pseudomonadati</taxon>
        <taxon>Pseudomonadota</taxon>
        <taxon>Gammaproteobacteria</taxon>
        <taxon>Pseudomonadales</taxon>
        <taxon>Pseudomonadaceae</taxon>
        <taxon>Pseudomonas</taxon>
    </lineage>
</organism>
<dbReference type="Pfam" id="PF06314">
    <property type="entry name" value="ADC"/>
    <property type="match status" value="1"/>
</dbReference>
<accession>A0A0L1MF43</accession>
<protein>
    <submittedName>
        <fullName evidence="1">Acetoacetate decarboxylase</fullName>
    </submittedName>
</protein>
<dbReference type="OrthoDB" id="4271203at2"/>
<dbReference type="PATRIC" id="fig|317.197.peg.1984"/>
<comment type="caution">
    <text evidence="1">The sequence shown here is derived from an EMBL/GenBank/DDBJ whole genome shotgun (WGS) entry which is preliminary data.</text>
</comment>
<dbReference type="GO" id="GO:0016829">
    <property type="term" value="F:lyase activity"/>
    <property type="evidence" value="ECO:0007669"/>
    <property type="project" value="InterPro"/>
</dbReference>
<name>A0A0L1MF43_PSESX</name>
<dbReference type="Gene3D" id="2.40.400.10">
    <property type="entry name" value="Acetoacetate decarboxylase-like"/>
    <property type="match status" value="1"/>
</dbReference>
<dbReference type="Proteomes" id="UP000036955">
    <property type="component" value="Unassembled WGS sequence"/>
</dbReference>
<reference evidence="1 2" key="1">
    <citation type="submission" date="2015-06" db="EMBL/GenBank/DDBJ databases">
        <authorList>
            <person name="Hoefler B.C."/>
            <person name="Straight P.D."/>
        </authorList>
    </citation>
    <scope>NUCLEOTIDE SEQUENCE [LARGE SCALE GENOMIC DNA]</scope>
    <source>
        <strain evidence="1 2">Riq4</strain>
    </source>
</reference>
<dbReference type="AlphaFoldDB" id="A0A0L1MF43"/>
<gene>
    <name evidence="1" type="ORF">ACS77_13185</name>
</gene>
<evidence type="ECO:0000313" key="2">
    <source>
        <dbReference type="Proteomes" id="UP000036955"/>
    </source>
</evidence>
<dbReference type="InterPro" id="IPR023375">
    <property type="entry name" value="ADC_dom_sf"/>
</dbReference>
<dbReference type="InterPro" id="IPR010451">
    <property type="entry name" value="Acetoacetate_decarboxylase"/>
</dbReference>
<proteinExistence type="predicted"/>
<evidence type="ECO:0000313" key="1">
    <source>
        <dbReference type="EMBL" id="KNH27103.1"/>
    </source>
</evidence>
<dbReference type="SUPFAM" id="SSF160104">
    <property type="entry name" value="Acetoacetate decarboxylase-like"/>
    <property type="match status" value="1"/>
</dbReference>